<evidence type="ECO:0000313" key="2">
    <source>
        <dbReference type="Proteomes" id="UP001500064"/>
    </source>
</evidence>
<evidence type="ECO:0000313" key="1">
    <source>
        <dbReference type="EMBL" id="GAA1691692.1"/>
    </source>
</evidence>
<name>A0ABN2HQC1_9ACTN</name>
<comment type="caution">
    <text evidence="1">The sequence shown here is derived from an EMBL/GenBank/DDBJ whole genome shotgun (WGS) entry which is preliminary data.</text>
</comment>
<dbReference type="Proteomes" id="UP001500064">
    <property type="component" value="Unassembled WGS sequence"/>
</dbReference>
<dbReference type="EMBL" id="BAAAMU010000180">
    <property type="protein sequence ID" value="GAA1691692.1"/>
    <property type="molecule type" value="Genomic_DNA"/>
</dbReference>
<sequence>MVTTHEMVVVERIEPGLEVWACPRCGRRIRLRWPPNYDKQVLVPGDEDVPHAGASGGVRVSSVEVAPDVPRLSQVSPHESRWLRDSGIDWEASA</sequence>
<protein>
    <submittedName>
        <fullName evidence="1">Uncharacterized protein</fullName>
    </submittedName>
</protein>
<gene>
    <name evidence="1" type="ORF">GCM10009733_104800</name>
</gene>
<reference evidence="1 2" key="1">
    <citation type="journal article" date="2019" name="Int. J. Syst. Evol. Microbiol.">
        <title>The Global Catalogue of Microorganisms (GCM) 10K type strain sequencing project: providing services to taxonomists for standard genome sequencing and annotation.</title>
        <authorList>
            <consortium name="The Broad Institute Genomics Platform"/>
            <consortium name="The Broad Institute Genome Sequencing Center for Infectious Disease"/>
            <person name="Wu L."/>
            <person name="Ma J."/>
        </authorList>
    </citation>
    <scope>NUCLEOTIDE SEQUENCE [LARGE SCALE GENOMIC DNA]</scope>
    <source>
        <strain evidence="1 2">JCM 13929</strain>
    </source>
</reference>
<proteinExistence type="predicted"/>
<accession>A0ABN2HQC1</accession>
<organism evidence="1 2">
    <name type="scientific">Nonomuraea maheshkhaliensis</name>
    <dbReference type="NCBI Taxonomy" id="419590"/>
    <lineage>
        <taxon>Bacteria</taxon>
        <taxon>Bacillati</taxon>
        <taxon>Actinomycetota</taxon>
        <taxon>Actinomycetes</taxon>
        <taxon>Streptosporangiales</taxon>
        <taxon>Streptosporangiaceae</taxon>
        <taxon>Nonomuraea</taxon>
    </lineage>
</organism>
<keyword evidence="2" id="KW-1185">Reference proteome</keyword>